<keyword evidence="2" id="KW-0472">Membrane</keyword>
<protein>
    <submittedName>
        <fullName evidence="3">PilW family protein</fullName>
    </submittedName>
</protein>
<organism evidence="3 4">
    <name type="scientific">Azospira restricta</name>
    <dbReference type="NCBI Taxonomy" id="404405"/>
    <lineage>
        <taxon>Bacteria</taxon>
        <taxon>Pseudomonadati</taxon>
        <taxon>Pseudomonadota</taxon>
        <taxon>Betaproteobacteria</taxon>
        <taxon>Rhodocyclales</taxon>
        <taxon>Rhodocyclaceae</taxon>
        <taxon>Azospira</taxon>
    </lineage>
</organism>
<dbReference type="Pfam" id="PF07963">
    <property type="entry name" value="N_methyl"/>
    <property type="match status" value="1"/>
</dbReference>
<proteinExistence type="predicted"/>
<evidence type="ECO:0000313" key="4">
    <source>
        <dbReference type="Proteomes" id="UP000663444"/>
    </source>
</evidence>
<dbReference type="PROSITE" id="PS00409">
    <property type="entry name" value="PROKAR_NTER_METHYL"/>
    <property type="match status" value="1"/>
</dbReference>
<dbReference type="AlphaFoldDB" id="A0A974SSU5"/>
<dbReference type="InterPro" id="IPR032092">
    <property type="entry name" value="PilW"/>
</dbReference>
<dbReference type="NCBIfam" id="TIGR02532">
    <property type="entry name" value="IV_pilin_GFxxxE"/>
    <property type="match status" value="1"/>
</dbReference>
<dbReference type="KEGG" id="ares:IWH25_17035"/>
<dbReference type="RefSeq" id="WP_203389294.1">
    <property type="nucleotide sequence ID" value="NZ_CP064781.1"/>
</dbReference>
<keyword evidence="2" id="KW-1133">Transmembrane helix</keyword>
<gene>
    <name evidence="3" type="ORF">IWH25_17035</name>
</gene>
<feature type="transmembrane region" description="Helical" evidence="2">
    <location>
        <begin position="12"/>
        <end position="38"/>
    </location>
</feature>
<feature type="compositionally biased region" description="Polar residues" evidence="1">
    <location>
        <begin position="192"/>
        <end position="203"/>
    </location>
</feature>
<keyword evidence="4" id="KW-1185">Reference proteome</keyword>
<feature type="compositionally biased region" description="Gly residues" evidence="1">
    <location>
        <begin position="180"/>
        <end position="190"/>
    </location>
</feature>
<evidence type="ECO:0000256" key="1">
    <source>
        <dbReference type="SAM" id="MobiDB-lite"/>
    </source>
</evidence>
<dbReference type="Pfam" id="PF16074">
    <property type="entry name" value="PilW"/>
    <property type="match status" value="1"/>
</dbReference>
<feature type="region of interest" description="Disordered" evidence="1">
    <location>
        <begin position="180"/>
        <end position="206"/>
    </location>
</feature>
<dbReference type="InterPro" id="IPR012902">
    <property type="entry name" value="N_methyl_site"/>
</dbReference>
<name>A0A974SSU5_9RHOO</name>
<dbReference type="Proteomes" id="UP000663444">
    <property type="component" value="Chromosome"/>
</dbReference>
<accession>A0A974SSU5</accession>
<dbReference type="EMBL" id="CP064781">
    <property type="protein sequence ID" value="QRJ65784.1"/>
    <property type="molecule type" value="Genomic_DNA"/>
</dbReference>
<evidence type="ECO:0000256" key="2">
    <source>
        <dbReference type="SAM" id="Phobius"/>
    </source>
</evidence>
<evidence type="ECO:0000313" key="3">
    <source>
        <dbReference type="EMBL" id="QRJ65784.1"/>
    </source>
</evidence>
<reference evidence="3" key="1">
    <citation type="submission" date="2020-11" db="EMBL/GenBank/DDBJ databases">
        <title>Azospira restricta DSM 18626 genome sequence.</title>
        <authorList>
            <person name="Moe W.M."/>
        </authorList>
    </citation>
    <scope>NUCLEOTIDE SEQUENCE</scope>
    <source>
        <strain evidence="3">DSM 18626</strain>
    </source>
</reference>
<keyword evidence="2" id="KW-0812">Transmembrane</keyword>
<dbReference type="GO" id="GO:0043683">
    <property type="term" value="P:type IV pilus assembly"/>
    <property type="evidence" value="ECO:0007669"/>
    <property type="project" value="InterPro"/>
</dbReference>
<sequence length="392" mass="41580">MRRESKQRRTAAGFTLVELLVAMVIGLITVVVIGQVMAVAEERKRAITSGADTTLNGALALYTVERDVKSAGYGLTTVLSALGCEIRMKYGGGPTKTLTMSPISIIDGVDGAPDAIRTLASDKVGISLPTRVTVDHAAEAANFFVESDVGIQENDLMVAVPETPSATNWCSLFEVTKDGGGGGGGGGGQGQNQVLHSPGQSEWNHPGGQTIFPSSGYPTNSYLVNLGRFLDHTYDIAGSNLRLTRFDSATGAAPAQDLFSQIVQLQAVYGKDADGDCVVDTWEATQPTTIAQWQQLRALRIALVARSLVPEKDVVTLNEADLAAAGKCNTATPNPAVVCWRPNPGVATSGVAIKLDTTGADWQRYRYRVFESTIPVRNLVWLQKTGNPACAL</sequence>